<comment type="function">
    <text evidence="1">Together with LptE, is involved in the assembly of lipopolysaccharide (LPS) at the surface of the outer membrane.</text>
</comment>
<dbReference type="InterPro" id="IPR050218">
    <property type="entry name" value="LptD"/>
</dbReference>
<evidence type="ECO:0000256" key="1">
    <source>
        <dbReference type="HAMAP-Rule" id="MF_01411"/>
    </source>
</evidence>
<evidence type="ECO:0000256" key="2">
    <source>
        <dbReference type="SAM" id="MobiDB-lite"/>
    </source>
</evidence>
<organism evidence="4 5">
    <name type="scientific">Noviherbaspirillum humi</name>
    <dbReference type="NCBI Taxonomy" id="1688639"/>
    <lineage>
        <taxon>Bacteria</taxon>
        <taxon>Pseudomonadati</taxon>
        <taxon>Pseudomonadota</taxon>
        <taxon>Betaproteobacteria</taxon>
        <taxon>Burkholderiales</taxon>
        <taxon>Oxalobacteraceae</taxon>
        <taxon>Noviherbaspirillum</taxon>
    </lineage>
</organism>
<gene>
    <name evidence="1" type="primary">lptD</name>
    <name evidence="4" type="ORF">SAMN06265795_11543</name>
</gene>
<name>A0A239KAK4_9BURK</name>
<dbReference type="Pfam" id="PF04453">
    <property type="entry name" value="LptD"/>
    <property type="match status" value="1"/>
</dbReference>
<keyword evidence="1" id="KW-0732">Signal</keyword>
<keyword evidence="5" id="KW-1185">Reference proteome</keyword>
<feature type="chain" id="PRO_5013406921" description="LPS-assembly protein LptD" evidence="1">
    <location>
        <begin position="33"/>
        <end position="731"/>
    </location>
</feature>
<dbReference type="EMBL" id="FZOT01000015">
    <property type="protein sequence ID" value="SNT14732.1"/>
    <property type="molecule type" value="Genomic_DNA"/>
</dbReference>
<feature type="signal peptide" evidence="1">
    <location>
        <begin position="1"/>
        <end position="32"/>
    </location>
</feature>
<protein>
    <recommendedName>
        <fullName evidence="1">LPS-assembly protein LptD</fullName>
    </recommendedName>
</protein>
<keyword evidence="1" id="KW-0998">Cell outer membrane</keyword>
<dbReference type="GO" id="GO:0009279">
    <property type="term" value="C:cell outer membrane"/>
    <property type="evidence" value="ECO:0007669"/>
    <property type="project" value="UniProtKB-SubCell"/>
</dbReference>
<dbReference type="PANTHER" id="PTHR30189">
    <property type="entry name" value="LPS-ASSEMBLY PROTEIN"/>
    <property type="match status" value="1"/>
</dbReference>
<dbReference type="GO" id="GO:1990351">
    <property type="term" value="C:transporter complex"/>
    <property type="evidence" value="ECO:0007669"/>
    <property type="project" value="TreeGrafter"/>
</dbReference>
<comment type="caution">
    <text evidence="1">Lacks conserved residue(s) required for the propagation of feature annotation.</text>
</comment>
<evidence type="ECO:0000313" key="4">
    <source>
        <dbReference type="EMBL" id="SNT14732.1"/>
    </source>
</evidence>
<evidence type="ECO:0000313" key="5">
    <source>
        <dbReference type="Proteomes" id="UP000198284"/>
    </source>
</evidence>
<dbReference type="InterPro" id="IPR007543">
    <property type="entry name" value="LptD_C"/>
</dbReference>
<dbReference type="GO" id="GO:0043165">
    <property type="term" value="P:Gram-negative-bacterium-type cell outer membrane assembly"/>
    <property type="evidence" value="ECO:0007669"/>
    <property type="project" value="UniProtKB-UniRule"/>
</dbReference>
<dbReference type="Gene3D" id="2.60.450.10">
    <property type="entry name" value="Lipopolysaccharide (LPS) transport protein A like domain"/>
    <property type="match status" value="1"/>
</dbReference>
<comment type="similarity">
    <text evidence="1">Belongs to the LptD family.</text>
</comment>
<feature type="domain" description="LptD C-terminal" evidence="3">
    <location>
        <begin position="286"/>
        <end position="645"/>
    </location>
</feature>
<dbReference type="OrthoDB" id="9760225at2"/>
<proteinExistence type="inferred from homology"/>
<reference evidence="4 5" key="1">
    <citation type="submission" date="2017-06" db="EMBL/GenBank/DDBJ databases">
        <authorList>
            <person name="Kim H.J."/>
            <person name="Triplett B.A."/>
        </authorList>
    </citation>
    <scope>NUCLEOTIDE SEQUENCE [LARGE SCALE GENOMIC DNA]</scope>
    <source>
        <strain evidence="4 5">U15</strain>
    </source>
</reference>
<keyword evidence="1" id="KW-0472">Membrane</keyword>
<dbReference type="GO" id="GO:0015920">
    <property type="term" value="P:lipopolysaccharide transport"/>
    <property type="evidence" value="ECO:0007669"/>
    <property type="project" value="InterPro"/>
</dbReference>
<dbReference type="InterPro" id="IPR020889">
    <property type="entry name" value="LipoPS_assembly_LptD"/>
</dbReference>
<feature type="compositionally biased region" description="Low complexity" evidence="2">
    <location>
        <begin position="35"/>
        <end position="44"/>
    </location>
</feature>
<dbReference type="PANTHER" id="PTHR30189:SF1">
    <property type="entry name" value="LPS-ASSEMBLY PROTEIN LPTD"/>
    <property type="match status" value="1"/>
</dbReference>
<comment type="subcellular location">
    <subcellularLocation>
        <location evidence="1">Cell outer membrane</location>
    </subcellularLocation>
</comment>
<sequence precursor="true">MTRFRARPQPLRLLRVLTALIAAGVVPGMGFAQQNAAAPADDPNGPATVSAEEMTGRPDREVFLERDVEIIRGPTTVTSDRATYRVLEDEVEASGNIRLRRNADSYTGDDMRLKIDTGEGFITHPTYHLGKNNAQGRADRVDFESREEATITDSSYSTCEGPDPDWYLKSGIMKLDTGRDVGTAYRSLVYFKGVPILGAPAISFPLSDARKSGLLPPTIGSNSKGGLDITTPYYLNIAPNRDLTLYPRLIARRGLQLGAEARYLGETYNGITRAEYLPHDRLTNSDRYLLSSLHNQTLAPGLFANWNLNFASDDNYMSDFTRNLTNTTQRLLARDINLNYAGSFWSSTARLSNYQVLQDPAAPITKPYARLPQLTFLSGQQDVNGFDWNADAELTRFWHADLVRGNRMVINPRLAYPIINQAFFVIPKVQVHATRYQLENTAPGASTTLSRTVPIFSVDSGMVFERDARFFNLPTTQTLEPRLFYVYAPYRDQSAFPLFDTAEADLSFGQLFSENRFIGNDRISNSNQLTAALVSRFLEPSGALRARFAIGQRYYFTDQRVSLTSTATESRSDLLLSAYTQLSRSLSFEGNTQYSQSLHKLRRASLFGQWQPEPGKVLNLRYRRDLPNNLEQVEVSGQWPISRRWYGVARVNYSLPDKRIAESLGGIEYKADCWVFRLVGQRIPTATQQSTSAIYFQLELTGLTRLGSNPLDALRAAVPGYQMVNQPRPNP</sequence>
<dbReference type="Proteomes" id="UP000198284">
    <property type="component" value="Unassembled WGS sequence"/>
</dbReference>
<dbReference type="AlphaFoldDB" id="A0A239KAK4"/>
<evidence type="ECO:0000259" key="3">
    <source>
        <dbReference type="Pfam" id="PF04453"/>
    </source>
</evidence>
<dbReference type="HAMAP" id="MF_01411">
    <property type="entry name" value="LPS_assembly_LptD"/>
    <property type="match status" value="1"/>
</dbReference>
<feature type="region of interest" description="Disordered" evidence="2">
    <location>
        <begin position="35"/>
        <end position="54"/>
    </location>
</feature>
<accession>A0A239KAK4</accession>
<comment type="subunit">
    <text evidence="1">Component of the lipopolysaccharide transport and assembly complex. Interacts with LptE and LptA.</text>
</comment>